<accession>A0AAD9HW48</accession>
<evidence type="ECO:0000256" key="1">
    <source>
        <dbReference type="SAM" id="SignalP"/>
    </source>
</evidence>
<evidence type="ECO:0000313" key="2">
    <source>
        <dbReference type="EMBL" id="KAK2035556.1"/>
    </source>
</evidence>
<name>A0AAD9HW48_9PEZI</name>
<protein>
    <submittedName>
        <fullName evidence="2">Uncharacterized protein</fullName>
    </submittedName>
</protein>
<sequence length="130" mass="14903">MKVTSLMPLTVAVSVLAADPKKHPGWHVPNEDEPLPLHELPECYQSCMNENNGKMNVHIHTLPRIQYCRDDFDTFFKWWRFHVGGCVRAICDGNGDAKRSMAWMYKLCGFPRQAGMHSGLEDWKTLPSDD</sequence>
<comment type="caution">
    <text evidence="2">The sequence shown here is derived from an EMBL/GenBank/DDBJ whole genome shotgun (WGS) entry which is preliminary data.</text>
</comment>
<evidence type="ECO:0000313" key="3">
    <source>
        <dbReference type="Proteomes" id="UP001232148"/>
    </source>
</evidence>
<keyword evidence="3" id="KW-1185">Reference proteome</keyword>
<keyword evidence="1" id="KW-0732">Signal</keyword>
<proteinExistence type="predicted"/>
<dbReference type="EMBL" id="MU842808">
    <property type="protein sequence ID" value="KAK2035556.1"/>
    <property type="molecule type" value="Genomic_DNA"/>
</dbReference>
<dbReference type="AlphaFoldDB" id="A0AAD9HW48"/>
<dbReference type="Proteomes" id="UP001232148">
    <property type="component" value="Unassembled WGS sequence"/>
</dbReference>
<feature type="chain" id="PRO_5042264785" evidence="1">
    <location>
        <begin position="18"/>
        <end position="130"/>
    </location>
</feature>
<gene>
    <name evidence="2" type="ORF">LX32DRAFT_2276</name>
</gene>
<reference evidence="2" key="1">
    <citation type="submission" date="2021-06" db="EMBL/GenBank/DDBJ databases">
        <title>Comparative genomics, transcriptomics and evolutionary studies reveal genomic signatures of adaptation to plant cell wall in hemibiotrophic fungi.</title>
        <authorList>
            <consortium name="DOE Joint Genome Institute"/>
            <person name="Baroncelli R."/>
            <person name="Diaz J.F."/>
            <person name="Benocci T."/>
            <person name="Peng M."/>
            <person name="Battaglia E."/>
            <person name="Haridas S."/>
            <person name="Andreopoulos W."/>
            <person name="Labutti K."/>
            <person name="Pangilinan J."/>
            <person name="Floch G.L."/>
            <person name="Makela M.R."/>
            <person name="Henrissat B."/>
            <person name="Grigoriev I.V."/>
            <person name="Crouch J.A."/>
            <person name="De Vries R.P."/>
            <person name="Sukno S.A."/>
            <person name="Thon M.R."/>
        </authorList>
    </citation>
    <scope>NUCLEOTIDE SEQUENCE</scope>
    <source>
        <strain evidence="2">MAFF235873</strain>
    </source>
</reference>
<organism evidence="2 3">
    <name type="scientific">Colletotrichum zoysiae</name>
    <dbReference type="NCBI Taxonomy" id="1216348"/>
    <lineage>
        <taxon>Eukaryota</taxon>
        <taxon>Fungi</taxon>
        <taxon>Dikarya</taxon>
        <taxon>Ascomycota</taxon>
        <taxon>Pezizomycotina</taxon>
        <taxon>Sordariomycetes</taxon>
        <taxon>Hypocreomycetidae</taxon>
        <taxon>Glomerellales</taxon>
        <taxon>Glomerellaceae</taxon>
        <taxon>Colletotrichum</taxon>
        <taxon>Colletotrichum graminicola species complex</taxon>
    </lineage>
</organism>
<feature type="signal peptide" evidence="1">
    <location>
        <begin position="1"/>
        <end position="17"/>
    </location>
</feature>